<reference evidence="2" key="1">
    <citation type="journal article" date="2019" name="Int. J. Syst. Evol. Microbiol.">
        <title>The Global Catalogue of Microorganisms (GCM) 10K type strain sequencing project: providing services to taxonomists for standard genome sequencing and annotation.</title>
        <authorList>
            <consortium name="The Broad Institute Genomics Platform"/>
            <consortium name="The Broad Institute Genome Sequencing Center for Infectious Disease"/>
            <person name="Wu L."/>
            <person name="Ma J."/>
        </authorList>
    </citation>
    <scope>NUCLEOTIDE SEQUENCE [LARGE SCALE GENOMIC DNA]</scope>
    <source>
        <strain evidence="2">KCTC 42107</strain>
    </source>
</reference>
<protein>
    <recommendedName>
        <fullName evidence="3">Lipoprotein</fullName>
    </recommendedName>
</protein>
<dbReference type="Proteomes" id="UP001597480">
    <property type="component" value="Unassembled WGS sequence"/>
</dbReference>
<evidence type="ECO:0008006" key="3">
    <source>
        <dbReference type="Google" id="ProtNLM"/>
    </source>
</evidence>
<dbReference type="RefSeq" id="WP_379821275.1">
    <property type="nucleotide sequence ID" value="NZ_JBHUMD010000026.1"/>
</dbReference>
<accession>A0ABW5NV22</accession>
<dbReference type="EMBL" id="JBHUMD010000026">
    <property type="protein sequence ID" value="MFD2602826.1"/>
    <property type="molecule type" value="Genomic_DNA"/>
</dbReference>
<name>A0ABW5NV22_9FLAO</name>
<sequence length="140" mass="16137">MKKLLFATVLLSILLTSCGTEKEFIIDRFKDFPEEIDGCACYFSANKEDFIKGEYIYADTYHNHAYISINGKMMQFKLKSYTDAAEGYWVKIYTNDDYEVTVDSEEVLQKNNTWLQKGRIAVKSKGKTIIKETIYGECGC</sequence>
<evidence type="ECO:0000313" key="2">
    <source>
        <dbReference type="Proteomes" id="UP001597480"/>
    </source>
</evidence>
<dbReference type="PROSITE" id="PS51257">
    <property type="entry name" value="PROKAR_LIPOPROTEIN"/>
    <property type="match status" value="1"/>
</dbReference>
<proteinExistence type="predicted"/>
<keyword evidence="2" id="KW-1185">Reference proteome</keyword>
<organism evidence="1 2">
    <name type="scientific">Flavobacterium suzhouense</name>
    <dbReference type="NCBI Taxonomy" id="1529638"/>
    <lineage>
        <taxon>Bacteria</taxon>
        <taxon>Pseudomonadati</taxon>
        <taxon>Bacteroidota</taxon>
        <taxon>Flavobacteriia</taxon>
        <taxon>Flavobacteriales</taxon>
        <taxon>Flavobacteriaceae</taxon>
        <taxon>Flavobacterium</taxon>
    </lineage>
</organism>
<comment type="caution">
    <text evidence="1">The sequence shown here is derived from an EMBL/GenBank/DDBJ whole genome shotgun (WGS) entry which is preliminary data.</text>
</comment>
<gene>
    <name evidence="1" type="ORF">ACFSR3_12215</name>
</gene>
<evidence type="ECO:0000313" key="1">
    <source>
        <dbReference type="EMBL" id="MFD2602826.1"/>
    </source>
</evidence>